<name>A0A1L3KIF0_9VIRU</name>
<evidence type="ECO:0000313" key="1">
    <source>
        <dbReference type="EMBL" id="APG77190.1"/>
    </source>
</evidence>
<accession>A0A1L3KIF0</accession>
<proteinExistence type="predicted"/>
<sequence>MRTRNRTSIGTYRDPLSATVVTEQTRDLIIDDSSAFKKHSPCLHFKHKELASGIEPSGAFMSGISDSQVTLALLTSLDARLECLYAPQPKFIRNNQFDLLPFLADLDDTLSMFSLKFIKNFSYGSFTWGIVPFLNDVRALTDSYRDITLGFEYYVNSTLPVERIESKFQFYTPSILPDTTYLSGSCLGEARVVAAARASLDIAFNKINRMYFLLDELGANPDLAAVWDSLPLSFVVDYFVNIGEVLESFHPRGWMQYDWSAIGYHSCKGTFQHDVRNLSGNNSLLSTSGEFYIRSGLGPRTVMSRANSSSTKVEFKSPDLRQWFNVVYLFTFLGRIL</sequence>
<protein>
    <submittedName>
        <fullName evidence="1">Uncharacterized protein</fullName>
    </submittedName>
</protein>
<dbReference type="EMBL" id="KX883570">
    <property type="protein sequence ID" value="APG77190.1"/>
    <property type="molecule type" value="Genomic_RNA"/>
</dbReference>
<reference evidence="1" key="1">
    <citation type="journal article" date="2016" name="Nature">
        <title>Redefining the invertebrate RNA virosphere.</title>
        <authorList>
            <person name="Shi M."/>
            <person name="Lin X.D."/>
            <person name="Tian J.H."/>
            <person name="Chen L.J."/>
            <person name="Chen X."/>
            <person name="Li C.X."/>
            <person name="Qin X.C."/>
            <person name="Li J."/>
            <person name="Cao J.P."/>
            <person name="Eden J.S."/>
            <person name="Buchmann J."/>
            <person name="Wang W."/>
            <person name="Xu J."/>
            <person name="Holmes E.C."/>
            <person name="Zhang Y.Z."/>
        </authorList>
    </citation>
    <scope>NUCLEOTIDE SEQUENCE</scope>
    <source>
        <strain evidence="1">SXXX34761</strain>
    </source>
</reference>
<organism evidence="1">
    <name type="scientific">Sanxia levi-like virus 1</name>
    <dbReference type="NCBI Taxonomy" id="1923359"/>
    <lineage>
        <taxon>Viruses</taxon>
        <taxon>Riboviria</taxon>
    </lineage>
</organism>